<proteinExistence type="inferred from homology"/>
<dbReference type="Proteomes" id="UP000015104">
    <property type="component" value="Unassembled WGS sequence"/>
</dbReference>
<dbReference type="Pfam" id="PF08652">
    <property type="entry name" value="RAI1"/>
    <property type="match status" value="1"/>
</dbReference>
<dbReference type="InterPro" id="IPR013961">
    <property type="entry name" value="RAI1"/>
</dbReference>
<evidence type="ECO:0000256" key="1">
    <source>
        <dbReference type="ARBA" id="ARBA00006562"/>
    </source>
</evidence>
<evidence type="ECO:0000313" key="5">
    <source>
        <dbReference type="Proteomes" id="UP000015104"/>
    </source>
</evidence>
<dbReference type="GO" id="GO:0046872">
    <property type="term" value="F:metal ion binding"/>
    <property type="evidence" value="ECO:0007669"/>
    <property type="project" value="UniProtKB-KW"/>
</dbReference>
<comment type="function">
    <text evidence="2">Decapping enzyme for NAD-capped RNAs: specifically hydrolyzes the nicotinamide adenine dinucleotide (NAD) cap from a subset of RNAs by removing the entire NAD moiety from the 5'-end of an NAD-capped RNA.</text>
</comment>
<reference evidence="5" key="1">
    <citation type="submission" date="2011-08" db="EMBL/GenBank/DDBJ databases">
        <authorList>
            <person name="Rombauts S."/>
        </authorList>
    </citation>
    <scope>NUCLEOTIDE SEQUENCE</scope>
    <source>
        <strain evidence="5">London</strain>
    </source>
</reference>
<keyword evidence="2" id="KW-0547">Nucleotide-binding</keyword>
<dbReference type="InterPro" id="IPR039039">
    <property type="entry name" value="RAI1-like_fam"/>
</dbReference>
<keyword evidence="2" id="KW-0539">Nucleus</keyword>
<dbReference type="GO" id="GO:0034353">
    <property type="term" value="F:mRNA 5'-diphosphatase activity"/>
    <property type="evidence" value="ECO:0007669"/>
    <property type="project" value="TreeGrafter"/>
</dbReference>
<evidence type="ECO:0000313" key="4">
    <source>
        <dbReference type="EnsemblMetazoa" id="tetur09g05260.1"/>
    </source>
</evidence>
<evidence type="ECO:0000256" key="2">
    <source>
        <dbReference type="RuleBase" id="RU367113"/>
    </source>
</evidence>
<evidence type="ECO:0000259" key="3">
    <source>
        <dbReference type="Pfam" id="PF08652"/>
    </source>
</evidence>
<name>T1KE45_TETUR</name>
<dbReference type="PANTHER" id="PTHR12395:SF9">
    <property type="entry name" value="DECAPPING AND EXORIBONUCLEASE PROTEIN"/>
    <property type="match status" value="1"/>
</dbReference>
<dbReference type="GO" id="GO:0003723">
    <property type="term" value="F:RNA binding"/>
    <property type="evidence" value="ECO:0007669"/>
    <property type="project" value="UniProtKB-KW"/>
</dbReference>
<dbReference type="GO" id="GO:0000956">
    <property type="term" value="P:nuclear-transcribed mRNA catabolic process"/>
    <property type="evidence" value="ECO:0007669"/>
    <property type="project" value="TreeGrafter"/>
</dbReference>
<keyword evidence="2" id="KW-0479">Metal-binding</keyword>
<dbReference type="GO" id="GO:0005829">
    <property type="term" value="C:cytosol"/>
    <property type="evidence" value="ECO:0007669"/>
    <property type="project" value="TreeGrafter"/>
</dbReference>
<dbReference type="PANTHER" id="PTHR12395">
    <property type="entry name" value="DOM-3 RELATED"/>
    <property type="match status" value="1"/>
</dbReference>
<sequence>MGRIRKDALDLEFLPETCKVKFIGPERISYYSIYFDEEHKEVHRSDNSSQRYLDVTKLDTPINCLEGFNPESDLCVLPMVWPYFMRWIGDNDEVIRGLTPENNSQQQIDFICTNMELKSIMLSLYEQSDWIIHAYRTRSEIFLYLSEDEEMSDKIEVKPQYDPKKTNKINYARFNVIRKITEAVEERETSCSTEMDILSTISLSQIGQHRILHSGYTEFAMSKDDVDKPIDQASFAALKLINHLFRRDKKDFHISFYRHMYWWASALVSGVETLICGDLDKDFSLRKLEVLPASSLNTKYHAAAQKKSLTALDKILHFIKSEVKETNKVYDFHLDAETREVIVSPSEKPIENFCTPLYTSCDTPDQAKS</sequence>
<comment type="cofactor">
    <cofactor evidence="2">
        <name>a divalent metal cation</name>
        <dbReference type="ChEBI" id="CHEBI:60240"/>
    </cofactor>
</comment>
<accession>T1KE45</accession>
<dbReference type="GO" id="GO:0004518">
    <property type="term" value="F:nuclease activity"/>
    <property type="evidence" value="ECO:0007669"/>
    <property type="project" value="UniProtKB-KW"/>
</dbReference>
<dbReference type="GO" id="GO:0005634">
    <property type="term" value="C:nucleus"/>
    <property type="evidence" value="ECO:0007669"/>
    <property type="project" value="UniProtKB-SubCell"/>
</dbReference>
<protein>
    <recommendedName>
        <fullName evidence="2">Decapping nuclease</fullName>
        <ecNumber evidence="2">3.6.1.-</ecNumber>
    </recommendedName>
</protein>
<keyword evidence="5" id="KW-1185">Reference proteome</keyword>
<comment type="similarity">
    <text evidence="1 2">Belongs to the DXO/Dom3Z family.</text>
</comment>
<reference evidence="4" key="2">
    <citation type="submission" date="2015-06" db="UniProtKB">
        <authorList>
            <consortium name="EnsemblMetazoa"/>
        </authorList>
    </citation>
    <scope>IDENTIFICATION</scope>
</reference>
<comment type="subcellular location">
    <subcellularLocation>
        <location evidence="2">Nucleus</location>
    </subcellularLocation>
</comment>
<keyword evidence="2" id="KW-0694">RNA-binding</keyword>
<dbReference type="AlphaFoldDB" id="T1KE45"/>
<feature type="domain" description="RAI1-like" evidence="3">
    <location>
        <begin position="25"/>
        <end position="347"/>
    </location>
</feature>
<dbReference type="EnsemblMetazoa" id="tetur09g05260.1">
    <property type="protein sequence ID" value="tetur09g05260.1"/>
    <property type="gene ID" value="tetur09g05260"/>
</dbReference>
<dbReference type="EC" id="3.6.1.-" evidence="2"/>
<dbReference type="GO" id="GO:0000166">
    <property type="term" value="F:nucleotide binding"/>
    <property type="evidence" value="ECO:0007669"/>
    <property type="project" value="UniProtKB-KW"/>
</dbReference>
<dbReference type="EMBL" id="CAEY01002033">
    <property type="status" value="NOT_ANNOTATED_CDS"/>
    <property type="molecule type" value="Genomic_DNA"/>
</dbReference>
<dbReference type="HOGENOM" id="CLU_067939_0_0_1"/>
<dbReference type="GO" id="GO:0110155">
    <property type="term" value="P:NAD-cap decapping"/>
    <property type="evidence" value="ECO:0007669"/>
    <property type="project" value="TreeGrafter"/>
</dbReference>
<organism evidence="4 5">
    <name type="scientific">Tetranychus urticae</name>
    <name type="common">Two-spotted spider mite</name>
    <dbReference type="NCBI Taxonomy" id="32264"/>
    <lineage>
        <taxon>Eukaryota</taxon>
        <taxon>Metazoa</taxon>
        <taxon>Ecdysozoa</taxon>
        <taxon>Arthropoda</taxon>
        <taxon>Chelicerata</taxon>
        <taxon>Arachnida</taxon>
        <taxon>Acari</taxon>
        <taxon>Acariformes</taxon>
        <taxon>Trombidiformes</taxon>
        <taxon>Prostigmata</taxon>
        <taxon>Eleutherengona</taxon>
        <taxon>Raphignathae</taxon>
        <taxon>Tetranychoidea</taxon>
        <taxon>Tetranychidae</taxon>
        <taxon>Tetranychus</taxon>
    </lineage>
</organism>
<keyword evidence="2" id="KW-0540">Nuclease</keyword>
<keyword evidence="2" id="KW-0378">Hydrolase</keyword>